<dbReference type="FunFam" id="1.20.1640.10:FF:000024">
    <property type="entry name" value="Multifunctional fusion protein"/>
    <property type="match status" value="1"/>
</dbReference>
<dbReference type="KEGG" id="gfe:Gferi_26650"/>
<feature type="transmembrane region" description="Helical" evidence="12">
    <location>
        <begin position="9"/>
        <end position="27"/>
    </location>
</feature>
<keyword evidence="8 12" id="KW-0472">Membrane</keyword>
<name>A0A1D8GPJ0_9FIRM</name>
<dbReference type="GO" id="GO:0006605">
    <property type="term" value="P:protein targeting"/>
    <property type="evidence" value="ECO:0007669"/>
    <property type="project" value="UniProtKB-UniRule"/>
</dbReference>
<proteinExistence type="inferred from homology"/>
<dbReference type="InterPro" id="IPR005665">
    <property type="entry name" value="SecF_bac"/>
</dbReference>
<keyword evidence="6 12" id="KW-1133">Transmembrane helix</keyword>
<dbReference type="STRING" id="1424294.Gferi_26650"/>
<comment type="similarity">
    <text evidence="11">In the N-terminal section; belongs to the SecD/SecF family. SecD subfamily.</text>
</comment>
<dbReference type="HAMAP" id="MF_01464_B">
    <property type="entry name" value="SecF_B"/>
    <property type="match status" value="1"/>
</dbReference>
<feature type="domain" description="Protein export membrane protein SecD/SecF C-terminal" evidence="13">
    <location>
        <begin position="106"/>
        <end position="282"/>
    </location>
</feature>
<dbReference type="GO" id="GO:0065002">
    <property type="term" value="P:intracellular protein transmembrane transport"/>
    <property type="evidence" value="ECO:0007669"/>
    <property type="project" value="UniProtKB-UniRule"/>
</dbReference>
<feature type="transmembrane region" description="Helical" evidence="12">
    <location>
        <begin position="230"/>
        <end position="248"/>
    </location>
</feature>
<dbReference type="RefSeq" id="WP_069981132.1">
    <property type="nucleotide sequence ID" value="NZ_CP017269.1"/>
</dbReference>
<keyword evidence="5 12" id="KW-0653">Protein transport</keyword>
<evidence type="ECO:0000256" key="6">
    <source>
        <dbReference type="ARBA" id="ARBA00022989"/>
    </source>
</evidence>
<evidence type="ECO:0000256" key="7">
    <source>
        <dbReference type="ARBA" id="ARBA00023010"/>
    </source>
</evidence>
<dbReference type="InterPro" id="IPR022813">
    <property type="entry name" value="SecD/SecF_arch_bac"/>
</dbReference>
<evidence type="ECO:0000256" key="4">
    <source>
        <dbReference type="ARBA" id="ARBA00022692"/>
    </source>
</evidence>
<comment type="similarity">
    <text evidence="10">In the C-terminal section; belongs to the SecD/SecF family. SecF subfamily.</text>
</comment>
<dbReference type="Pfam" id="PF02355">
    <property type="entry name" value="SecD_SecF_C"/>
    <property type="match status" value="1"/>
</dbReference>
<dbReference type="PRINTS" id="PR01755">
    <property type="entry name" value="SECFTRNLCASE"/>
</dbReference>
<dbReference type="SUPFAM" id="SSF82866">
    <property type="entry name" value="Multidrug efflux transporter AcrB transmembrane domain"/>
    <property type="match status" value="1"/>
</dbReference>
<evidence type="ECO:0000256" key="12">
    <source>
        <dbReference type="HAMAP-Rule" id="MF_01464"/>
    </source>
</evidence>
<dbReference type="NCBIfam" id="TIGR00916">
    <property type="entry name" value="2A0604s01"/>
    <property type="match status" value="1"/>
</dbReference>
<evidence type="ECO:0000256" key="2">
    <source>
        <dbReference type="ARBA" id="ARBA00022448"/>
    </source>
</evidence>
<reference evidence="14 15" key="1">
    <citation type="submission" date="2016-09" db="EMBL/GenBank/DDBJ databases">
        <title>Genomic analysis reveals versatility of anaerobic energy metabolism of Geosporobacter ferrireducens IRF9 of phylum Firmicutes.</title>
        <authorList>
            <person name="Kim S.-J."/>
        </authorList>
    </citation>
    <scope>NUCLEOTIDE SEQUENCE [LARGE SCALE GENOMIC DNA]</scope>
    <source>
        <strain evidence="14 15">IRF9</strain>
    </source>
</reference>
<dbReference type="Proteomes" id="UP000095743">
    <property type="component" value="Chromosome"/>
</dbReference>
<keyword evidence="4 12" id="KW-0812">Transmembrane</keyword>
<dbReference type="Gene3D" id="1.20.1640.10">
    <property type="entry name" value="Multidrug efflux transporter AcrB transmembrane domain"/>
    <property type="match status" value="1"/>
</dbReference>
<feature type="transmembrane region" description="Helical" evidence="12">
    <location>
        <begin position="254"/>
        <end position="280"/>
    </location>
</feature>
<comment type="subunit">
    <text evidence="12">Forms a complex with SecD. Part of the essential Sec protein translocation apparatus which comprises SecA, SecYEG and auxiliary proteins SecDF. Other proteins may also be involved.</text>
</comment>
<dbReference type="PANTHER" id="PTHR30081">
    <property type="entry name" value="PROTEIN-EXPORT MEMBRANE PROTEIN SEC"/>
    <property type="match status" value="1"/>
</dbReference>
<dbReference type="EMBL" id="CP017269">
    <property type="protein sequence ID" value="AOT72823.1"/>
    <property type="molecule type" value="Genomic_DNA"/>
</dbReference>
<dbReference type="NCBIfam" id="TIGR00966">
    <property type="entry name" value="transloc_SecF"/>
    <property type="match status" value="1"/>
</dbReference>
<dbReference type="GO" id="GO:0015450">
    <property type="term" value="F:protein-transporting ATPase activity"/>
    <property type="evidence" value="ECO:0007669"/>
    <property type="project" value="InterPro"/>
</dbReference>
<comment type="subcellular location">
    <subcellularLocation>
        <location evidence="1 12">Cell membrane</location>
        <topology evidence="1 12">Multi-pass membrane protein</topology>
    </subcellularLocation>
</comment>
<organism evidence="14 15">
    <name type="scientific">Geosporobacter ferrireducens</name>
    <dbReference type="NCBI Taxonomy" id="1424294"/>
    <lineage>
        <taxon>Bacteria</taxon>
        <taxon>Bacillati</taxon>
        <taxon>Bacillota</taxon>
        <taxon>Clostridia</taxon>
        <taxon>Peptostreptococcales</taxon>
        <taxon>Thermotaleaceae</taxon>
        <taxon>Geosporobacter</taxon>
    </lineage>
</organism>
<comment type="function">
    <text evidence="9 12">Part of the Sec protein translocase complex. Interacts with the SecYEG preprotein conducting channel. SecDF uses the proton motive force (PMF) to complete protein translocation after the ATP-dependent function of SecA.</text>
</comment>
<gene>
    <name evidence="12" type="primary">secF</name>
    <name evidence="14" type="ORF">Gferi_26650</name>
</gene>
<comment type="caution">
    <text evidence="12">Lacks conserved residue(s) required for the propagation of feature annotation.</text>
</comment>
<dbReference type="GO" id="GO:0005886">
    <property type="term" value="C:plasma membrane"/>
    <property type="evidence" value="ECO:0007669"/>
    <property type="project" value="UniProtKB-SubCell"/>
</dbReference>
<keyword evidence="15" id="KW-1185">Reference proteome</keyword>
<evidence type="ECO:0000256" key="1">
    <source>
        <dbReference type="ARBA" id="ARBA00004651"/>
    </source>
</evidence>
<dbReference type="GO" id="GO:0043952">
    <property type="term" value="P:protein transport by the Sec complex"/>
    <property type="evidence" value="ECO:0007669"/>
    <property type="project" value="UniProtKB-UniRule"/>
</dbReference>
<accession>A0A1D8GPJ0</accession>
<evidence type="ECO:0000256" key="5">
    <source>
        <dbReference type="ARBA" id="ARBA00022927"/>
    </source>
</evidence>
<feature type="transmembrane region" description="Helical" evidence="12">
    <location>
        <begin position="127"/>
        <end position="144"/>
    </location>
</feature>
<dbReference type="InterPro" id="IPR055344">
    <property type="entry name" value="SecD_SecF_C_bact"/>
</dbReference>
<comment type="similarity">
    <text evidence="12">Belongs to the SecD/SecF family. SecF subfamily.</text>
</comment>
<dbReference type="InterPro" id="IPR048634">
    <property type="entry name" value="SecD_SecF_C"/>
</dbReference>
<sequence length="293" mass="32932">MMIMNKTKLWFGLSIAIIAIGLIMGMMNGLNMGIDFTGGTMMQFNLGQEVKVDEIKDVIADFALDADIIHAGQAKNEIIIKTKADLNNDQRQEIFNAFKERYNLEDEDFLQAEQFGPAIGEEIRNRALLSIAIAALGMLAYITFRFEFKFGVAAIIALLHDIFIVLSVYAIFRIPVNSSFVAAILTIVGYSINDTIVVFDRIRENVKFMKKATFEEIADLSINQTIVRSINTSFTTLLSIIMLYILGVDAIRQFALPLIAGIATGTYSSIFIASPVWTLWKNWEKKRNRYNAV</sequence>
<feature type="transmembrane region" description="Helical" evidence="12">
    <location>
        <begin position="151"/>
        <end position="172"/>
    </location>
</feature>
<evidence type="ECO:0000256" key="3">
    <source>
        <dbReference type="ARBA" id="ARBA00022475"/>
    </source>
</evidence>
<dbReference type="AlphaFoldDB" id="A0A1D8GPJ0"/>
<evidence type="ECO:0000256" key="10">
    <source>
        <dbReference type="ARBA" id="ARBA00060856"/>
    </source>
</evidence>
<evidence type="ECO:0000259" key="13">
    <source>
        <dbReference type="Pfam" id="PF02355"/>
    </source>
</evidence>
<evidence type="ECO:0000313" key="15">
    <source>
        <dbReference type="Proteomes" id="UP000095743"/>
    </source>
</evidence>
<protein>
    <recommendedName>
        <fullName evidence="12">Protein-export membrane protein SecF</fullName>
    </recommendedName>
</protein>
<dbReference type="InterPro" id="IPR022646">
    <property type="entry name" value="SecD/SecF_CS"/>
</dbReference>
<dbReference type="PANTHER" id="PTHR30081:SF8">
    <property type="entry name" value="PROTEIN TRANSLOCASE SUBUNIT SECF"/>
    <property type="match status" value="1"/>
</dbReference>
<dbReference type="Pfam" id="PF07549">
    <property type="entry name" value="Sec_GG"/>
    <property type="match status" value="1"/>
</dbReference>
<keyword evidence="3 12" id="KW-1003">Cell membrane</keyword>
<dbReference type="InterPro" id="IPR022645">
    <property type="entry name" value="SecD/SecF_bac"/>
</dbReference>
<evidence type="ECO:0000256" key="8">
    <source>
        <dbReference type="ARBA" id="ARBA00023136"/>
    </source>
</evidence>
<evidence type="ECO:0000256" key="9">
    <source>
        <dbReference type="ARBA" id="ARBA00059018"/>
    </source>
</evidence>
<keyword evidence="2 12" id="KW-0813">Transport</keyword>
<evidence type="ECO:0000313" key="14">
    <source>
        <dbReference type="EMBL" id="AOT72823.1"/>
    </source>
</evidence>
<evidence type="ECO:0000256" key="11">
    <source>
        <dbReference type="ARBA" id="ARBA00061053"/>
    </source>
</evidence>
<keyword evidence="7 12" id="KW-0811">Translocation</keyword>